<name>A0ABN9CJB9_9NEOB</name>
<sequence length="74" mass="7604">MDSCARDTQGRSPCTSSKNAAHMGTSVPSTVAFSSAGGVPLELLAPTHRSAFLVWVVRLHGFSCGSAAAPPTQM</sequence>
<comment type="caution">
    <text evidence="2">The sequence shown here is derived from an EMBL/GenBank/DDBJ whole genome shotgun (WGS) entry which is preliminary data.</text>
</comment>
<dbReference type="Proteomes" id="UP001162483">
    <property type="component" value="Unassembled WGS sequence"/>
</dbReference>
<reference evidence="2" key="1">
    <citation type="submission" date="2023-05" db="EMBL/GenBank/DDBJ databases">
        <authorList>
            <person name="Stuckert A."/>
        </authorList>
    </citation>
    <scope>NUCLEOTIDE SEQUENCE</scope>
</reference>
<feature type="region of interest" description="Disordered" evidence="1">
    <location>
        <begin position="1"/>
        <end position="23"/>
    </location>
</feature>
<feature type="compositionally biased region" description="Polar residues" evidence="1">
    <location>
        <begin position="10"/>
        <end position="19"/>
    </location>
</feature>
<protein>
    <submittedName>
        <fullName evidence="2">Uncharacterized protein</fullName>
    </submittedName>
</protein>
<proteinExistence type="predicted"/>
<evidence type="ECO:0000313" key="2">
    <source>
        <dbReference type="EMBL" id="CAI9559202.1"/>
    </source>
</evidence>
<dbReference type="EMBL" id="CATNWA010010050">
    <property type="protein sequence ID" value="CAI9559202.1"/>
    <property type="molecule type" value="Genomic_DNA"/>
</dbReference>
<keyword evidence="3" id="KW-1185">Reference proteome</keyword>
<evidence type="ECO:0000256" key="1">
    <source>
        <dbReference type="SAM" id="MobiDB-lite"/>
    </source>
</evidence>
<organism evidence="2 3">
    <name type="scientific">Staurois parvus</name>
    <dbReference type="NCBI Taxonomy" id="386267"/>
    <lineage>
        <taxon>Eukaryota</taxon>
        <taxon>Metazoa</taxon>
        <taxon>Chordata</taxon>
        <taxon>Craniata</taxon>
        <taxon>Vertebrata</taxon>
        <taxon>Euteleostomi</taxon>
        <taxon>Amphibia</taxon>
        <taxon>Batrachia</taxon>
        <taxon>Anura</taxon>
        <taxon>Neobatrachia</taxon>
        <taxon>Ranoidea</taxon>
        <taxon>Ranidae</taxon>
        <taxon>Staurois</taxon>
    </lineage>
</organism>
<accession>A0ABN9CJB9</accession>
<gene>
    <name evidence="2" type="ORF">SPARVUS_LOCUS5033103</name>
</gene>
<evidence type="ECO:0000313" key="3">
    <source>
        <dbReference type="Proteomes" id="UP001162483"/>
    </source>
</evidence>